<feature type="transmembrane region" description="Helical" evidence="1">
    <location>
        <begin position="392"/>
        <end position="412"/>
    </location>
</feature>
<keyword evidence="1" id="KW-1133">Transmembrane helix</keyword>
<reference evidence="2 3" key="1">
    <citation type="submission" date="2017-09" db="EMBL/GenBank/DDBJ databases">
        <title>Complete genome sequence of Verrucomicrobial strain HZ-65, isolated from freshwater.</title>
        <authorList>
            <person name="Choi A."/>
        </authorList>
    </citation>
    <scope>NUCLEOTIDE SEQUENCE [LARGE SCALE GENOMIC DNA]</scope>
    <source>
        <strain evidence="2 3">HZ-65</strain>
    </source>
</reference>
<evidence type="ECO:0008006" key="4">
    <source>
        <dbReference type="Google" id="ProtNLM"/>
    </source>
</evidence>
<keyword evidence="1" id="KW-0812">Transmembrane</keyword>
<keyword evidence="3" id="KW-1185">Reference proteome</keyword>
<dbReference type="AlphaFoldDB" id="A0A290QK28"/>
<dbReference type="Proteomes" id="UP000217265">
    <property type="component" value="Chromosome"/>
</dbReference>
<feature type="transmembrane region" description="Helical" evidence="1">
    <location>
        <begin position="239"/>
        <end position="258"/>
    </location>
</feature>
<feature type="transmembrane region" description="Helical" evidence="1">
    <location>
        <begin position="424"/>
        <end position="440"/>
    </location>
</feature>
<name>A0A290QK28_9BACT</name>
<feature type="transmembrane region" description="Helical" evidence="1">
    <location>
        <begin position="446"/>
        <end position="467"/>
    </location>
</feature>
<feature type="transmembrane region" description="Helical" evidence="1">
    <location>
        <begin position="105"/>
        <end position="123"/>
    </location>
</feature>
<evidence type="ECO:0000256" key="1">
    <source>
        <dbReference type="SAM" id="Phobius"/>
    </source>
</evidence>
<sequence>MNNPPANSSSPRARRMSRAVLFALAATEAYFFANAHVRDSLHLQLGLVMILFAFVPAWRWAKSGSTSLPVFEVLLFITANTYAFPLLNGHEELLRYSIEDVTNTALQVILFQISAIVVHAMVPTRPGRGAFWQEEVIGPTLSRWVEHGMTISTAYVIISTFTDWIPSSFGSVLRAVFFGIGIICTFITSRRLGQGSLSPGEKLMFFLNLFAQSVAIGATLVLVQAISTILLALVGYVSASGRVPAVVTVVVFGTLAILHNGKSEMRAIYWTPQEQHLPPASTLPQFYSTWFQHGLALSESEPGGKNKMTSKLIERTSLLHILCLVVSNSPQPNPYLEGETYGYIPGQFVPRFFWPEKPPGHVSTSRLSVYYGLQTEEETHRTTIGFGMVAEAYANFGFFGVIGIAAFLAALLKKISGLAEGGPLLSYGGVLMVILLAWSFQVEFTLSLWLSSLYQACLAVLGLCYALRKFIN</sequence>
<protein>
    <recommendedName>
        <fullName evidence="4">O-antigen polymerase</fullName>
    </recommendedName>
</protein>
<accession>A0A290QK28</accession>
<evidence type="ECO:0000313" key="2">
    <source>
        <dbReference type="EMBL" id="ATC65698.1"/>
    </source>
</evidence>
<feature type="transmembrane region" description="Helical" evidence="1">
    <location>
        <begin position="68"/>
        <end position="85"/>
    </location>
</feature>
<feature type="transmembrane region" description="Helical" evidence="1">
    <location>
        <begin position="209"/>
        <end position="233"/>
    </location>
</feature>
<keyword evidence="1" id="KW-0472">Membrane</keyword>
<evidence type="ECO:0000313" key="3">
    <source>
        <dbReference type="Proteomes" id="UP000217265"/>
    </source>
</evidence>
<gene>
    <name evidence="2" type="ORF">CMV30_18055</name>
</gene>
<feature type="transmembrane region" description="Helical" evidence="1">
    <location>
        <begin position="41"/>
        <end position="61"/>
    </location>
</feature>
<dbReference type="KEGG" id="vbh:CMV30_18055"/>
<feature type="transmembrane region" description="Helical" evidence="1">
    <location>
        <begin position="171"/>
        <end position="188"/>
    </location>
</feature>
<organism evidence="2 3">
    <name type="scientific">Nibricoccus aquaticus</name>
    <dbReference type="NCBI Taxonomy" id="2576891"/>
    <lineage>
        <taxon>Bacteria</taxon>
        <taxon>Pseudomonadati</taxon>
        <taxon>Verrucomicrobiota</taxon>
        <taxon>Opitutia</taxon>
        <taxon>Opitutales</taxon>
        <taxon>Opitutaceae</taxon>
        <taxon>Nibricoccus</taxon>
    </lineage>
</organism>
<proteinExistence type="predicted"/>
<dbReference type="EMBL" id="CP023344">
    <property type="protein sequence ID" value="ATC65698.1"/>
    <property type="molecule type" value="Genomic_DNA"/>
</dbReference>